<comment type="similarity">
    <text evidence="1 4">Belongs to the PstS family.</text>
</comment>
<organism evidence="8 9">
    <name type="scientific">Streptomyces chromofuscus</name>
    <dbReference type="NCBI Taxonomy" id="42881"/>
    <lineage>
        <taxon>Bacteria</taxon>
        <taxon>Bacillati</taxon>
        <taxon>Actinomycetota</taxon>
        <taxon>Actinomycetes</taxon>
        <taxon>Kitasatosporales</taxon>
        <taxon>Streptomycetaceae</taxon>
        <taxon>Streptomyces</taxon>
    </lineage>
</organism>
<keyword evidence="2 4" id="KW-0813">Transport</keyword>
<dbReference type="KEGG" id="schf:IPT68_17240"/>
<protein>
    <recommendedName>
        <fullName evidence="4">Phosphate-binding protein</fullName>
    </recommendedName>
</protein>
<feature type="signal peptide" evidence="6">
    <location>
        <begin position="1"/>
        <end position="23"/>
    </location>
</feature>
<accession>A0A7M2SZ77</accession>
<dbReference type="SUPFAM" id="SSF53850">
    <property type="entry name" value="Periplasmic binding protein-like II"/>
    <property type="match status" value="1"/>
</dbReference>
<dbReference type="Gene3D" id="3.40.190.10">
    <property type="entry name" value="Periplasmic binding protein-like II"/>
    <property type="match status" value="2"/>
</dbReference>
<dbReference type="Pfam" id="PF12849">
    <property type="entry name" value="PBP_like_2"/>
    <property type="match status" value="1"/>
</dbReference>
<dbReference type="PROSITE" id="PS51257">
    <property type="entry name" value="PROKAR_LIPOPROTEIN"/>
    <property type="match status" value="1"/>
</dbReference>
<name>A0A7M2SZ77_STRCW</name>
<dbReference type="GO" id="GO:0035435">
    <property type="term" value="P:phosphate ion transmembrane transport"/>
    <property type="evidence" value="ECO:0007669"/>
    <property type="project" value="InterPro"/>
</dbReference>
<feature type="domain" description="PBP" evidence="7">
    <location>
        <begin position="54"/>
        <end position="344"/>
    </location>
</feature>
<proteinExistence type="inferred from homology"/>
<dbReference type="EMBL" id="CP063374">
    <property type="protein sequence ID" value="QOV41687.1"/>
    <property type="molecule type" value="Genomic_DNA"/>
</dbReference>
<evidence type="ECO:0000256" key="2">
    <source>
        <dbReference type="ARBA" id="ARBA00022448"/>
    </source>
</evidence>
<evidence type="ECO:0000256" key="1">
    <source>
        <dbReference type="ARBA" id="ARBA00008725"/>
    </source>
</evidence>
<evidence type="ECO:0000256" key="5">
    <source>
        <dbReference type="PIRSR" id="PIRSR002756-1"/>
    </source>
</evidence>
<gene>
    <name evidence="8" type="primary">pstS</name>
    <name evidence="8" type="ORF">IPT68_17240</name>
</gene>
<dbReference type="CDD" id="cd13565">
    <property type="entry name" value="PBP2_PstS"/>
    <property type="match status" value="1"/>
</dbReference>
<dbReference type="AlphaFoldDB" id="A0A7M2SZ77"/>
<evidence type="ECO:0000256" key="4">
    <source>
        <dbReference type="PIRNR" id="PIRNR002756"/>
    </source>
</evidence>
<evidence type="ECO:0000313" key="9">
    <source>
        <dbReference type="Proteomes" id="UP000594008"/>
    </source>
</evidence>
<feature type="binding site" evidence="5">
    <location>
        <position position="111"/>
    </location>
    <ligand>
        <name>phosphate</name>
        <dbReference type="ChEBI" id="CHEBI:43474"/>
    </ligand>
</feature>
<keyword evidence="6" id="KW-0732">Signal</keyword>
<reference evidence="8 9" key="1">
    <citation type="submission" date="2020-10" db="EMBL/GenBank/DDBJ databases">
        <title>Streptomyces chromofuscus complate genome analysis.</title>
        <authorList>
            <person name="Anwar N."/>
        </authorList>
    </citation>
    <scope>NUCLEOTIDE SEQUENCE [LARGE SCALE GENOMIC DNA]</scope>
    <source>
        <strain evidence="8 9">DSM 40273</strain>
    </source>
</reference>
<dbReference type="PANTHER" id="PTHR42996:SF1">
    <property type="entry name" value="PHOSPHATE-BINDING PROTEIN PSTS"/>
    <property type="match status" value="1"/>
</dbReference>
<evidence type="ECO:0000313" key="8">
    <source>
        <dbReference type="EMBL" id="QOV41687.1"/>
    </source>
</evidence>
<sequence length="374" mass="38304">MKLQRMNRRALTLGALAVSGALALTACGSDETGNGGDSAGASAAATGSIDCGDAKGQLLADGSSAQKNAIDAWVKAFTAECSGVQINYKGSGSGAGITAFNQGQVAFAGSDSALDEEEIAASKEVCQGGQGIDLPMVGGPIALSYNVPGVDNLVLDAPTIAKIFDSKITKWNDAAIKKLNPEADLPDLKIQAFHRSDESGTTDNFTKYLIATTPENWKYEGGKAWQAKGGQSASGSSGVAQQVSQVSGAISYMELSYAEGMNVVAIDTGAAEPVKASTEAATAAIADAKVVGQGKDLALEINYKTKAEGAYPITLVTYEIVCDKGNKAETLPATKAFLNYVAGEDGQGLLADAGYAPIPDEIIAKVRTTIEGLS</sequence>
<dbReference type="GO" id="GO:0043190">
    <property type="term" value="C:ATP-binding cassette (ABC) transporter complex"/>
    <property type="evidence" value="ECO:0007669"/>
    <property type="project" value="InterPro"/>
</dbReference>
<evidence type="ECO:0000256" key="3">
    <source>
        <dbReference type="ARBA" id="ARBA00022592"/>
    </source>
</evidence>
<dbReference type="RefSeq" id="WP_189701786.1">
    <property type="nucleotide sequence ID" value="NZ_BMTA01000032.1"/>
</dbReference>
<keyword evidence="3 4" id="KW-0592">Phosphate transport</keyword>
<dbReference type="PANTHER" id="PTHR42996">
    <property type="entry name" value="PHOSPHATE-BINDING PROTEIN PSTS"/>
    <property type="match status" value="1"/>
</dbReference>
<dbReference type="NCBIfam" id="TIGR00975">
    <property type="entry name" value="3a0107s03"/>
    <property type="match status" value="1"/>
</dbReference>
<feature type="chain" id="PRO_5038621067" description="Phosphate-binding protein" evidence="6">
    <location>
        <begin position="24"/>
        <end position="374"/>
    </location>
</feature>
<feature type="binding site" evidence="5">
    <location>
        <begin position="199"/>
        <end position="201"/>
    </location>
    <ligand>
        <name>phosphate</name>
        <dbReference type="ChEBI" id="CHEBI:43474"/>
    </ligand>
</feature>
<feature type="binding site" evidence="5">
    <location>
        <position position="93"/>
    </location>
    <ligand>
        <name>phosphate</name>
        <dbReference type="ChEBI" id="CHEBI:43474"/>
    </ligand>
</feature>
<evidence type="ECO:0000256" key="6">
    <source>
        <dbReference type="SAM" id="SignalP"/>
    </source>
</evidence>
<dbReference type="InterPro" id="IPR050962">
    <property type="entry name" value="Phosphate-bind_PstS"/>
</dbReference>
<dbReference type="GO" id="GO:0042301">
    <property type="term" value="F:phosphate ion binding"/>
    <property type="evidence" value="ECO:0007669"/>
    <property type="project" value="InterPro"/>
</dbReference>
<dbReference type="PIRSF" id="PIRSF002756">
    <property type="entry name" value="PstS"/>
    <property type="match status" value="1"/>
</dbReference>
<keyword evidence="9" id="KW-1185">Reference proteome</keyword>
<feature type="binding site" evidence="5">
    <location>
        <begin position="63"/>
        <end position="65"/>
    </location>
    <ligand>
        <name>phosphate</name>
        <dbReference type="ChEBI" id="CHEBI:43474"/>
    </ligand>
</feature>
<dbReference type="InterPro" id="IPR005673">
    <property type="entry name" value="ABC_phos-bd_PstS"/>
</dbReference>
<dbReference type="Proteomes" id="UP000594008">
    <property type="component" value="Chromosome"/>
</dbReference>
<dbReference type="InterPro" id="IPR024370">
    <property type="entry name" value="PBP_domain"/>
</dbReference>
<evidence type="ECO:0000259" key="7">
    <source>
        <dbReference type="Pfam" id="PF12849"/>
    </source>
</evidence>